<dbReference type="AlphaFoldDB" id="A0A081C6C6"/>
<protein>
    <submittedName>
        <fullName evidence="2">Uncharacterized protein</fullName>
    </submittedName>
</protein>
<evidence type="ECO:0000313" key="2">
    <source>
        <dbReference type="EMBL" id="GAK60131.1"/>
    </source>
</evidence>
<dbReference type="Proteomes" id="UP000030661">
    <property type="component" value="Unassembled WGS sequence"/>
</dbReference>
<organism evidence="2">
    <name type="scientific">Vecturithrix granuli</name>
    <dbReference type="NCBI Taxonomy" id="1499967"/>
    <lineage>
        <taxon>Bacteria</taxon>
        <taxon>Candidatus Moduliflexota</taxon>
        <taxon>Candidatus Vecturitrichia</taxon>
        <taxon>Candidatus Vecturitrichales</taxon>
        <taxon>Candidatus Vecturitrichaceae</taxon>
        <taxon>Candidatus Vecturithrix</taxon>
    </lineage>
</organism>
<dbReference type="HOGENOM" id="CLU_3408742_0_0_0"/>
<reference evidence="2" key="1">
    <citation type="journal article" date="2015" name="PeerJ">
        <title>First genomic representation of candidate bacterial phylum KSB3 points to enhanced environmental sensing as a trigger of wastewater bulking.</title>
        <authorList>
            <person name="Sekiguchi Y."/>
            <person name="Ohashi A."/>
            <person name="Parks D.H."/>
            <person name="Yamauchi T."/>
            <person name="Tyson G.W."/>
            <person name="Hugenholtz P."/>
        </authorList>
    </citation>
    <scope>NUCLEOTIDE SEQUENCE [LARGE SCALE GENOMIC DNA]</scope>
</reference>
<evidence type="ECO:0000256" key="1">
    <source>
        <dbReference type="SAM" id="Phobius"/>
    </source>
</evidence>
<feature type="transmembrane region" description="Helical" evidence="1">
    <location>
        <begin position="6"/>
        <end position="28"/>
    </location>
</feature>
<sequence length="29" mass="3247">MGLVKFLFGLFLLLLTLAAWPLVLVVFIV</sequence>
<accession>A0A081C6C6</accession>
<dbReference type="STRING" id="1499967.U27_00022"/>
<evidence type="ECO:0000313" key="3">
    <source>
        <dbReference type="Proteomes" id="UP000030661"/>
    </source>
</evidence>
<keyword evidence="1" id="KW-0812">Transmembrane</keyword>
<proteinExistence type="predicted"/>
<gene>
    <name evidence="2" type="ORF">U27_00022</name>
</gene>
<dbReference type="EMBL" id="DF820472">
    <property type="protein sequence ID" value="GAK60131.1"/>
    <property type="molecule type" value="Genomic_DNA"/>
</dbReference>
<name>A0A081C6C6_VECG1</name>
<keyword evidence="1" id="KW-0472">Membrane</keyword>
<keyword evidence="1" id="KW-1133">Transmembrane helix</keyword>
<keyword evidence="3" id="KW-1185">Reference proteome</keyword>